<name>A0A261S3N3_9BORD</name>
<dbReference type="EMBL" id="NEVM01000005">
    <property type="protein sequence ID" value="OZI31083.1"/>
    <property type="molecule type" value="Genomic_DNA"/>
</dbReference>
<reference evidence="3" key="1">
    <citation type="submission" date="2017-05" db="EMBL/GenBank/DDBJ databases">
        <title>Complete and WGS of Bordetella genogroups.</title>
        <authorList>
            <person name="Spilker T."/>
            <person name="Lipuma J."/>
        </authorList>
    </citation>
    <scope>NUCLEOTIDE SEQUENCE [LARGE SCALE GENOMIC DNA]</scope>
    <source>
        <strain evidence="3">AU16122</strain>
    </source>
</reference>
<dbReference type="PANTHER" id="PTHR11941:SF54">
    <property type="entry name" value="ENOYL-COA HYDRATASE, MITOCHONDRIAL"/>
    <property type="match status" value="1"/>
</dbReference>
<dbReference type="InterPro" id="IPR001753">
    <property type="entry name" value="Enoyl-CoA_hydra/iso"/>
</dbReference>
<dbReference type="Proteomes" id="UP000216020">
    <property type="component" value="Unassembled WGS sequence"/>
</dbReference>
<dbReference type="InterPro" id="IPR029045">
    <property type="entry name" value="ClpP/crotonase-like_dom_sf"/>
</dbReference>
<evidence type="ECO:0000313" key="3">
    <source>
        <dbReference type="Proteomes" id="UP000216020"/>
    </source>
</evidence>
<gene>
    <name evidence="2" type="ORF">CAL29_24420</name>
</gene>
<dbReference type="PANTHER" id="PTHR11941">
    <property type="entry name" value="ENOYL-COA HYDRATASE-RELATED"/>
    <property type="match status" value="1"/>
</dbReference>
<protein>
    <recommendedName>
        <fullName evidence="4">Enoyl-CoA hydratase</fullName>
    </recommendedName>
</protein>
<accession>A0A261S3N3</accession>
<sequence length="290" mass="32337">MSSKSPRFPNNEPSRLQERYMQDPQDLILVRHDEREEGRVTTVTFNNPEKRNSLSLAGKNRFIDTLAKLRYDESLRVLIITGAGDKSFIGGTDLPQLASFNLEEAQASSNTTHRMCDAVRTFPVPVIARINGFCFGSGMELAACADMRVGATHSRFGMPETRMGLPSGMEASVLPRLIGWGKACELVLTGDHIDADEAYRIQYLQRLVPYAELDAVVEAWVTSLLACGPQAVRLQKRLILDWATMSVTDGARAGIQAVVDAYRTGEPKQYISNFIERKKQREQERAKVGK</sequence>
<evidence type="ECO:0000256" key="1">
    <source>
        <dbReference type="SAM" id="MobiDB-lite"/>
    </source>
</evidence>
<feature type="region of interest" description="Disordered" evidence="1">
    <location>
        <begin position="1"/>
        <end position="20"/>
    </location>
</feature>
<keyword evidence="3" id="KW-1185">Reference proteome</keyword>
<organism evidence="2 3">
    <name type="scientific">Bordetella genomosp. 10</name>
    <dbReference type="NCBI Taxonomy" id="1416804"/>
    <lineage>
        <taxon>Bacteria</taxon>
        <taxon>Pseudomonadati</taxon>
        <taxon>Pseudomonadota</taxon>
        <taxon>Betaproteobacteria</taxon>
        <taxon>Burkholderiales</taxon>
        <taxon>Alcaligenaceae</taxon>
        <taxon>Bordetella</taxon>
    </lineage>
</organism>
<evidence type="ECO:0008006" key="4">
    <source>
        <dbReference type="Google" id="ProtNLM"/>
    </source>
</evidence>
<dbReference type="GO" id="GO:0006635">
    <property type="term" value="P:fatty acid beta-oxidation"/>
    <property type="evidence" value="ECO:0007669"/>
    <property type="project" value="TreeGrafter"/>
</dbReference>
<comment type="caution">
    <text evidence="2">The sequence shown here is derived from an EMBL/GenBank/DDBJ whole genome shotgun (WGS) entry which is preliminary data.</text>
</comment>
<dbReference type="AlphaFoldDB" id="A0A261S3N3"/>
<dbReference type="Pfam" id="PF00378">
    <property type="entry name" value="ECH_1"/>
    <property type="match status" value="1"/>
</dbReference>
<dbReference type="OrthoDB" id="370015at2"/>
<dbReference type="GO" id="GO:0003824">
    <property type="term" value="F:catalytic activity"/>
    <property type="evidence" value="ECO:0007669"/>
    <property type="project" value="UniProtKB-ARBA"/>
</dbReference>
<evidence type="ECO:0000313" key="2">
    <source>
        <dbReference type="EMBL" id="OZI31083.1"/>
    </source>
</evidence>
<dbReference type="Gene3D" id="3.90.226.10">
    <property type="entry name" value="2-enoyl-CoA Hydratase, Chain A, domain 1"/>
    <property type="match status" value="1"/>
</dbReference>
<dbReference type="CDD" id="cd06558">
    <property type="entry name" value="crotonase-like"/>
    <property type="match status" value="1"/>
</dbReference>
<proteinExistence type="predicted"/>
<dbReference type="SUPFAM" id="SSF52096">
    <property type="entry name" value="ClpP/crotonase"/>
    <property type="match status" value="1"/>
</dbReference>